<dbReference type="GeneID" id="92830116"/>
<dbReference type="Proteomes" id="UP000010297">
    <property type="component" value="Unassembled WGS sequence"/>
</dbReference>
<accession>H5V5U8</accession>
<comment type="caution">
    <text evidence="2">The sequence shown here is derived from an EMBL/GenBank/DDBJ whole genome shotgun (WGS) entry which is preliminary data.</text>
</comment>
<evidence type="ECO:0000313" key="3">
    <source>
        <dbReference type="Proteomes" id="UP000010297"/>
    </source>
</evidence>
<protein>
    <submittedName>
        <fullName evidence="2">Uncharacterized protein</fullName>
    </submittedName>
</protein>
<evidence type="ECO:0000256" key="1">
    <source>
        <dbReference type="SAM" id="MobiDB-lite"/>
    </source>
</evidence>
<evidence type="ECO:0000313" key="2">
    <source>
        <dbReference type="EMBL" id="GAB53356.1"/>
    </source>
</evidence>
<reference evidence="2 3" key="1">
    <citation type="submission" date="2012-02" db="EMBL/GenBank/DDBJ databases">
        <title>Whole genome shotgun sequence of Escherichia hermannii NBRC 105704.</title>
        <authorList>
            <person name="Yoshida I."/>
            <person name="Hosoyama A."/>
            <person name="Tsuchikane K."/>
            <person name="Katsumata H."/>
            <person name="Yamazaki S."/>
            <person name="Fujita N."/>
        </authorList>
    </citation>
    <scope>NUCLEOTIDE SEQUENCE [LARGE SCALE GENOMIC DNA]</scope>
    <source>
        <strain evidence="2 3">NBRC 105704</strain>
    </source>
</reference>
<gene>
    <name evidence="2" type="primary">yhaL</name>
    <name evidence="2" type="ORF">EH105704_14_00580</name>
</gene>
<organism evidence="2 3">
    <name type="scientific">Atlantibacter hermannii NBRC 105704</name>
    <dbReference type="NCBI Taxonomy" id="1115512"/>
    <lineage>
        <taxon>Bacteria</taxon>
        <taxon>Pseudomonadati</taxon>
        <taxon>Pseudomonadota</taxon>
        <taxon>Gammaproteobacteria</taxon>
        <taxon>Enterobacterales</taxon>
        <taxon>Enterobacteriaceae</taxon>
        <taxon>Atlantibacter</taxon>
    </lineage>
</organism>
<dbReference type="RefSeq" id="WP_002437609.1">
    <property type="nucleotide sequence ID" value="NZ_BAFF01000014.1"/>
</dbReference>
<feature type="region of interest" description="Disordered" evidence="1">
    <location>
        <begin position="1"/>
        <end position="28"/>
    </location>
</feature>
<dbReference type="AlphaFoldDB" id="H5V5U8"/>
<dbReference type="EMBL" id="BAFF01000014">
    <property type="protein sequence ID" value="GAB53356.1"/>
    <property type="molecule type" value="Genomic_DNA"/>
</dbReference>
<sequence length="54" mass="6149">MTQKKRKPHQSDSPVKTDAVTAPAAPQKWGYEEMLTELEAIVSDAEQRLEHEEL</sequence>
<name>H5V5U8_ATLHE</name>
<keyword evidence="3" id="KW-1185">Reference proteome</keyword>
<proteinExistence type="predicted"/>